<dbReference type="SMART" id="SM00342">
    <property type="entry name" value="HTH_ARAC"/>
    <property type="match status" value="1"/>
</dbReference>
<dbReference type="Proteomes" id="UP001378956">
    <property type="component" value="Unassembled WGS sequence"/>
</dbReference>
<evidence type="ECO:0000256" key="1">
    <source>
        <dbReference type="ARBA" id="ARBA00023015"/>
    </source>
</evidence>
<evidence type="ECO:0000313" key="6">
    <source>
        <dbReference type="Proteomes" id="UP001378956"/>
    </source>
</evidence>
<evidence type="ECO:0000259" key="4">
    <source>
        <dbReference type="PROSITE" id="PS01124"/>
    </source>
</evidence>
<protein>
    <submittedName>
        <fullName evidence="5">AraC family transcriptional regulator</fullName>
    </submittedName>
</protein>
<comment type="caution">
    <text evidence="5">The sequence shown here is derived from an EMBL/GenBank/DDBJ whole genome shotgun (WGS) entry which is preliminary data.</text>
</comment>
<dbReference type="SUPFAM" id="SSF46689">
    <property type="entry name" value="Homeodomain-like"/>
    <property type="match status" value="1"/>
</dbReference>
<keyword evidence="1" id="KW-0805">Transcription regulation</keyword>
<evidence type="ECO:0000256" key="3">
    <source>
        <dbReference type="ARBA" id="ARBA00023163"/>
    </source>
</evidence>
<keyword evidence="3" id="KW-0804">Transcription</keyword>
<evidence type="ECO:0000313" key="5">
    <source>
        <dbReference type="EMBL" id="MEJ2902515.1"/>
    </source>
</evidence>
<evidence type="ECO:0000256" key="2">
    <source>
        <dbReference type="ARBA" id="ARBA00023125"/>
    </source>
</evidence>
<keyword evidence="6" id="KW-1185">Reference proteome</keyword>
<dbReference type="Gene3D" id="1.10.10.60">
    <property type="entry name" value="Homeodomain-like"/>
    <property type="match status" value="1"/>
</dbReference>
<proteinExistence type="predicted"/>
<dbReference type="InterPro" id="IPR009057">
    <property type="entry name" value="Homeodomain-like_sf"/>
</dbReference>
<dbReference type="PANTHER" id="PTHR43280">
    <property type="entry name" value="ARAC-FAMILY TRANSCRIPTIONAL REGULATOR"/>
    <property type="match status" value="1"/>
</dbReference>
<accession>A0ABU8NM05</accession>
<reference evidence="5 6" key="1">
    <citation type="submission" date="2024-03" db="EMBL/GenBank/DDBJ databases">
        <title>Sequence of Lycoming College Course Isolates.</title>
        <authorList>
            <person name="Plotts O."/>
            <person name="Newman J."/>
        </authorList>
    </citation>
    <scope>NUCLEOTIDE SEQUENCE [LARGE SCALE GENOMIC DNA]</scope>
    <source>
        <strain evidence="5 6">CJB-3</strain>
    </source>
</reference>
<dbReference type="Pfam" id="PF12833">
    <property type="entry name" value="HTH_18"/>
    <property type="match status" value="1"/>
</dbReference>
<keyword evidence="2" id="KW-0238">DNA-binding</keyword>
<gene>
    <name evidence="5" type="ORF">WAE58_08755</name>
</gene>
<sequence length="267" mass="31539">MRYTEIKSCYLGPEISPEQFVPEHFFLFLAKGLITGYDGSKKYELKSGESCIVKKNHLARYHKQKYNGDFEKVVVIFDKAFLKTFQDKHQIKISTSEEEDAFILLKKDSMITNFISSLSAYYNDEGKIDEKFSNIKREELLLILLQKQPELYPIFFDFGHPEKINLEEFMNRNYKFNVSIERFAYLTGRSISAFKRDFKDIFHDTPSRWLVKKRLEEAYFLIERKGKKPTDIYIDLGFEDLSHFSFAFKKKYGLVPSLLKNQVLSRG</sequence>
<dbReference type="PROSITE" id="PS01124">
    <property type="entry name" value="HTH_ARAC_FAMILY_2"/>
    <property type="match status" value="1"/>
</dbReference>
<dbReference type="InterPro" id="IPR018060">
    <property type="entry name" value="HTH_AraC"/>
</dbReference>
<name>A0ABU8NM05_9SPHI</name>
<dbReference type="PANTHER" id="PTHR43280:SF2">
    <property type="entry name" value="HTH-TYPE TRANSCRIPTIONAL REGULATOR EXSA"/>
    <property type="match status" value="1"/>
</dbReference>
<dbReference type="RefSeq" id="WP_337716195.1">
    <property type="nucleotide sequence ID" value="NZ_JBBEUB010000002.1"/>
</dbReference>
<feature type="domain" description="HTH araC/xylS-type" evidence="4">
    <location>
        <begin position="164"/>
        <end position="262"/>
    </location>
</feature>
<dbReference type="InterPro" id="IPR054015">
    <property type="entry name" value="ExsA-like_N"/>
</dbReference>
<dbReference type="EMBL" id="JBBEUB010000002">
    <property type="protein sequence ID" value="MEJ2902515.1"/>
    <property type="molecule type" value="Genomic_DNA"/>
</dbReference>
<dbReference type="Pfam" id="PF22200">
    <property type="entry name" value="ExsA_N"/>
    <property type="match status" value="1"/>
</dbReference>
<organism evidence="5 6">
    <name type="scientific">Pedobacter panaciterrae</name>
    <dbReference type="NCBI Taxonomy" id="363849"/>
    <lineage>
        <taxon>Bacteria</taxon>
        <taxon>Pseudomonadati</taxon>
        <taxon>Bacteroidota</taxon>
        <taxon>Sphingobacteriia</taxon>
        <taxon>Sphingobacteriales</taxon>
        <taxon>Sphingobacteriaceae</taxon>
        <taxon>Pedobacter</taxon>
    </lineage>
</organism>